<evidence type="ECO:0000313" key="2">
    <source>
        <dbReference type="Proteomes" id="UP000486760"/>
    </source>
</evidence>
<name>A0A7V7FXI1_9GAMM</name>
<dbReference type="RefSeq" id="WP_149329808.1">
    <property type="nucleotide sequence ID" value="NZ_VTPY01000007.1"/>
</dbReference>
<dbReference type="Proteomes" id="UP000486760">
    <property type="component" value="Unassembled WGS sequence"/>
</dbReference>
<accession>A0A7V7FXI1</accession>
<organism evidence="1 2">
    <name type="scientific">Billgrantia pellis</name>
    <dbReference type="NCBI Taxonomy" id="2606936"/>
    <lineage>
        <taxon>Bacteria</taxon>
        <taxon>Pseudomonadati</taxon>
        <taxon>Pseudomonadota</taxon>
        <taxon>Gammaproteobacteria</taxon>
        <taxon>Oceanospirillales</taxon>
        <taxon>Halomonadaceae</taxon>
        <taxon>Billgrantia</taxon>
    </lineage>
</organism>
<comment type="caution">
    <text evidence="1">The sequence shown here is derived from an EMBL/GenBank/DDBJ whole genome shotgun (WGS) entry which is preliminary data.</text>
</comment>
<keyword evidence="2" id="KW-1185">Reference proteome</keyword>
<keyword evidence="1" id="KW-0456">Lyase</keyword>
<proteinExistence type="predicted"/>
<protein>
    <submittedName>
        <fullName evidence="1">Phosphonate C-P lyase system protein PhnH</fullName>
    </submittedName>
</protein>
<dbReference type="AlphaFoldDB" id="A0A7V7FXI1"/>
<dbReference type="EMBL" id="VTPY01000007">
    <property type="protein sequence ID" value="KAA0010426.1"/>
    <property type="molecule type" value="Genomic_DNA"/>
</dbReference>
<dbReference type="Gene3D" id="3.40.50.11310">
    <property type="entry name" value="Bacterial phosphonate metabolism protein PhnH"/>
    <property type="match status" value="1"/>
</dbReference>
<evidence type="ECO:0000313" key="1">
    <source>
        <dbReference type="EMBL" id="KAA0010426.1"/>
    </source>
</evidence>
<dbReference type="NCBIfam" id="TIGR03292">
    <property type="entry name" value="PhnH_redo"/>
    <property type="match status" value="1"/>
</dbReference>
<dbReference type="Pfam" id="PF05845">
    <property type="entry name" value="PhnH"/>
    <property type="match status" value="1"/>
</dbReference>
<sequence length="194" mass="20789">MLWPTLNDPVHDSQRLFRQLLSAMSEPGTLHTLEAPSPPGGELGPALWGTLLTLCDLDTRVWLAPELDGPALREALALHIGCRLTAKPADADFALVTPAVLAEAREFALGSDEYPERSTTLLVALDTLEPAGKWRLSGPGIADRRQLGLGDAAGPLMSRLVANRDRFPCGLDAILTCGPRLAALPRSTRIEEVA</sequence>
<reference evidence="1 2" key="1">
    <citation type="submission" date="2019-08" db="EMBL/GenBank/DDBJ databases">
        <title>Bioinformatics analysis of the strain L3 and L5.</title>
        <authorList>
            <person name="Li X."/>
        </authorList>
    </citation>
    <scope>NUCLEOTIDE SEQUENCE [LARGE SCALE GENOMIC DNA]</scope>
    <source>
        <strain evidence="1 2">L5</strain>
    </source>
</reference>
<dbReference type="PIRSF" id="PIRSF020680">
    <property type="entry name" value="PhnH"/>
    <property type="match status" value="1"/>
</dbReference>
<dbReference type="InterPro" id="IPR038058">
    <property type="entry name" value="PhnH-like_sp"/>
</dbReference>
<dbReference type="GO" id="GO:0016829">
    <property type="term" value="F:lyase activity"/>
    <property type="evidence" value="ECO:0007669"/>
    <property type="project" value="UniProtKB-KW"/>
</dbReference>
<dbReference type="GO" id="GO:0019634">
    <property type="term" value="P:organic phosphonate metabolic process"/>
    <property type="evidence" value="ECO:0007669"/>
    <property type="project" value="InterPro"/>
</dbReference>
<dbReference type="SUPFAM" id="SSF159709">
    <property type="entry name" value="PhnH-like"/>
    <property type="match status" value="1"/>
</dbReference>
<dbReference type="InterPro" id="IPR008772">
    <property type="entry name" value="Phosphonate_metab_PhnH"/>
</dbReference>
<gene>
    <name evidence="1" type="primary">phnH</name>
    <name evidence="1" type="ORF">F0A17_18375</name>
</gene>